<dbReference type="InterPro" id="IPR011330">
    <property type="entry name" value="Glyco_hydro/deAcase_b/a-brl"/>
</dbReference>
<dbReference type="CDD" id="cd10918">
    <property type="entry name" value="CE4_NodB_like_5s_6s"/>
    <property type="match status" value="1"/>
</dbReference>
<evidence type="ECO:0000313" key="5">
    <source>
        <dbReference type="Proteomes" id="UP000214880"/>
    </source>
</evidence>
<dbReference type="Gene3D" id="3.20.20.370">
    <property type="entry name" value="Glycoside hydrolase/deacetylase"/>
    <property type="match status" value="1"/>
</dbReference>
<comment type="subcellular location">
    <subcellularLocation>
        <location evidence="1">Secreted</location>
    </subcellularLocation>
</comment>
<gene>
    <name evidence="4" type="ORF">SAMN04488502_102270</name>
</gene>
<evidence type="ECO:0000313" key="4">
    <source>
        <dbReference type="EMBL" id="SDM13474.1"/>
    </source>
</evidence>
<dbReference type="PROSITE" id="PS51677">
    <property type="entry name" value="NODB"/>
    <property type="match status" value="1"/>
</dbReference>
<evidence type="ECO:0000259" key="3">
    <source>
        <dbReference type="PROSITE" id="PS51677"/>
    </source>
</evidence>
<organism evidence="4 5">
    <name type="scientific">Dendrosporobacter quercicolus</name>
    <dbReference type="NCBI Taxonomy" id="146817"/>
    <lineage>
        <taxon>Bacteria</taxon>
        <taxon>Bacillati</taxon>
        <taxon>Bacillota</taxon>
        <taxon>Negativicutes</taxon>
        <taxon>Selenomonadales</taxon>
        <taxon>Sporomusaceae</taxon>
        <taxon>Dendrosporobacter</taxon>
    </lineage>
</organism>
<dbReference type="GO" id="GO:0005576">
    <property type="term" value="C:extracellular region"/>
    <property type="evidence" value="ECO:0007669"/>
    <property type="project" value="UniProtKB-SubCell"/>
</dbReference>
<keyword evidence="2" id="KW-0732">Signal</keyword>
<dbReference type="InterPro" id="IPR006311">
    <property type="entry name" value="TAT_signal"/>
</dbReference>
<dbReference type="InterPro" id="IPR002509">
    <property type="entry name" value="NODB_dom"/>
</dbReference>
<evidence type="ECO:0000256" key="1">
    <source>
        <dbReference type="ARBA" id="ARBA00004613"/>
    </source>
</evidence>
<dbReference type="OrthoDB" id="9778320at2"/>
<keyword evidence="5" id="KW-1185">Reference proteome</keyword>
<dbReference type="SUPFAM" id="SSF88713">
    <property type="entry name" value="Glycoside hydrolase/deacetylase"/>
    <property type="match status" value="1"/>
</dbReference>
<dbReference type="STRING" id="146817.SAMN04488502_102270"/>
<accession>A0A1G9QR51</accession>
<protein>
    <submittedName>
        <fullName evidence="4">Peptidoglycan/xylan/chitin deacetylase, PgdA/CDA1 family</fullName>
    </submittedName>
</protein>
<name>A0A1G9QR51_9FIRM</name>
<proteinExistence type="predicted"/>
<dbReference type="PROSITE" id="PS51318">
    <property type="entry name" value="TAT"/>
    <property type="match status" value="1"/>
</dbReference>
<evidence type="ECO:0000256" key="2">
    <source>
        <dbReference type="ARBA" id="ARBA00022729"/>
    </source>
</evidence>
<dbReference type="GO" id="GO:0016810">
    <property type="term" value="F:hydrolase activity, acting on carbon-nitrogen (but not peptide) bonds"/>
    <property type="evidence" value="ECO:0007669"/>
    <property type="project" value="InterPro"/>
</dbReference>
<dbReference type="PANTHER" id="PTHR34216">
    <property type="match status" value="1"/>
</dbReference>
<reference evidence="4 5" key="1">
    <citation type="submission" date="2016-10" db="EMBL/GenBank/DDBJ databases">
        <authorList>
            <person name="de Groot N.N."/>
        </authorList>
    </citation>
    <scope>NUCLEOTIDE SEQUENCE [LARGE SCALE GENOMIC DNA]</scope>
    <source>
        <strain evidence="4 5">DSM 1736</strain>
    </source>
</reference>
<dbReference type="PANTHER" id="PTHR34216:SF3">
    <property type="entry name" value="POLY-BETA-1,6-N-ACETYL-D-GLUCOSAMINE N-DEACETYLASE"/>
    <property type="match status" value="1"/>
</dbReference>
<dbReference type="AlphaFoldDB" id="A0A1G9QR51"/>
<dbReference type="GO" id="GO:0005975">
    <property type="term" value="P:carbohydrate metabolic process"/>
    <property type="evidence" value="ECO:0007669"/>
    <property type="project" value="InterPro"/>
</dbReference>
<feature type="domain" description="NodB homology" evidence="3">
    <location>
        <begin position="92"/>
        <end position="257"/>
    </location>
</feature>
<dbReference type="EMBL" id="FNHB01000002">
    <property type="protein sequence ID" value="SDM13474.1"/>
    <property type="molecule type" value="Genomic_DNA"/>
</dbReference>
<dbReference type="InterPro" id="IPR051398">
    <property type="entry name" value="Polysacch_Deacetylase"/>
</dbReference>
<sequence length="257" mass="28177">MLTRRQFLKSGAGVLGAAAGLSFFSASGIIDQFSQSLPVLLYHRVGPESDDLTVSTERFAEDMAYLAREGYHTISLDQVGQQIRGAIKLPEKPVLITFDDGYLDNYTNAFPILQNFGLQASFYLITGMIGQVNRMSAAQVREMQAAGMSFGSHTVTHRPLAGLTPNEAAAELNNSKTWLEQMLGREIAFTAYPCGSFSAQTLRLAAEAGYIGGFSTRSGLAAFRNRLAIRRIPIFHFDRSIAYVMLKKGFLPTLFGQ</sequence>
<dbReference type="Proteomes" id="UP000214880">
    <property type="component" value="Unassembled WGS sequence"/>
</dbReference>
<dbReference type="Pfam" id="PF01522">
    <property type="entry name" value="Polysacc_deac_1"/>
    <property type="match status" value="1"/>
</dbReference>